<proteinExistence type="predicted"/>
<dbReference type="EMBL" id="FUXE01000030">
    <property type="protein sequence ID" value="SKA00072.1"/>
    <property type="molecule type" value="Genomic_DNA"/>
</dbReference>
<keyword evidence="3" id="KW-1185">Reference proteome</keyword>
<keyword evidence="1" id="KW-0472">Membrane</keyword>
<keyword evidence="1" id="KW-0812">Transmembrane</keyword>
<sequence>MRNVRIGEWEDRRSISFHLVYQIPFSESFWIVPVLGHTFVATGLQVDIIGAWKLTVLKISLLLRRLLLAWIMGQSLCTILCGGIWILIYYPSIYH</sequence>
<evidence type="ECO:0000256" key="1">
    <source>
        <dbReference type="SAM" id="Phobius"/>
    </source>
</evidence>
<protein>
    <submittedName>
        <fullName evidence="2">Uncharacterized protein</fullName>
    </submittedName>
</protein>
<gene>
    <name evidence="2" type="ORF">SAMN02745171_01734</name>
</gene>
<organism evidence="2 3">
    <name type="scientific">Porphyromonas circumdentaria</name>
    <dbReference type="NCBI Taxonomy" id="29524"/>
    <lineage>
        <taxon>Bacteria</taxon>
        <taxon>Pseudomonadati</taxon>
        <taxon>Bacteroidota</taxon>
        <taxon>Bacteroidia</taxon>
        <taxon>Bacteroidales</taxon>
        <taxon>Porphyromonadaceae</taxon>
        <taxon>Porphyromonas</taxon>
    </lineage>
</organism>
<name>A0A1T4Q8H5_9PORP</name>
<dbReference type="Proteomes" id="UP000190121">
    <property type="component" value="Unassembled WGS sequence"/>
</dbReference>
<accession>A0A1T4Q8H5</accession>
<evidence type="ECO:0000313" key="2">
    <source>
        <dbReference type="EMBL" id="SKA00072.1"/>
    </source>
</evidence>
<evidence type="ECO:0000313" key="3">
    <source>
        <dbReference type="Proteomes" id="UP000190121"/>
    </source>
</evidence>
<feature type="transmembrane region" description="Helical" evidence="1">
    <location>
        <begin position="66"/>
        <end position="90"/>
    </location>
</feature>
<keyword evidence="1" id="KW-1133">Transmembrane helix</keyword>
<dbReference type="STRING" id="29524.SAMN02745171_01734"/>
<reference evidence="3" key="1">
    <citation type="submission" date="2017-02" db="EMBL/GenBank/DDBJ databases">
        <authorList>
            <person name="Varghese N."/>
            <person name="Submissions S."/>
        </authorList>
    </citation>
    <scope>NUCLEOTIDE SEQUENCE [LARGE SCALE GENOMIC DNA]</scope>
    <source>
        <strain evidence="3">ATCC 51356</strain>
    </source>
</reference>
<dbReference type="AlphaFoldDB" id="A0A1T4Q8H5"/>